<feature type="transmembrane region" description="Helical" evidence="6">
    <location>
        <begin position="16"/>
        <end position="35"/>
    </location>
</feature>
<dbReference type="GeneID" id="27690959"/>
<evidence type="ECO:0000256" key="5">
    <source>
        <dbReference type="SAM" id="MobiDB-lite"/>
    </source>
</evidence>
<dbReference type="AlphaFoldDB" id="A0A0L0H7J4"/>
<dbReference type="Pfam" id="PF05653">
    <property type="entry name" value="Mg_trans_NIPA"/>
    <property type="match status" value="1"/>
</dbReference>
<evidence type="ECO:0000313" key="7">
    <source>
        <dbReference type="EMBL" id="KNC96939.1"/>
    </source>
</evidence>
<dbReference type="SUPFAM" id="SSF103481">
    <property type="entry name" value="Multidrug resistance efflux transporter EmrE"/>
    <property type="match status" value="1"/>
</dbReference>
<feature type="compositionally biased region" description="Basic and acidic residues" evidence="5">
    <location>
        <begin position="352"/>
        <end position="362"/>
    </location>
</feature>
<feature type="transmembrane region" description="Helical" evidence="6">
    <location>
        <begin position="285"/>
        <end position="307"/>
    </location>
</feature>
<dbReference type="InterPro" id="IPR037185">
    <property type="entry name" value="EmrE-like"/>
</dbReference>
<evidence type="ECO:0000256" key="3">
    <source>
        <dbReference type="ARBA" id="ARBA00022989"/>
    </source>
</evidence>
<keyword evidence="4 6" id="KW-0472">Membrane</keyword>
<comment type="subcellular location">
    <subcellularLocation>
        <location evidence="1">Membrane</location>
        <topology evidence="1">Multi-pass membrane protein</topology>
    </subcellularLocation>
</comment>
<organism evidence="7 8">
    <name type="scientific">Spizellomyces punctatus (strain DAOM BR117)</name>
    <dbReference type="NCBI Taxonomy" id="645134"/>
    <lineage>
        <taxon>Eukaryota</taxon>
        <taxon>Fungi</taxon>
        <taxon>Fungi incertae sedis</taxon>
        <taxon>Chytridiomycota</taxon>
        <taxon>Chytridiomycota incertae sedis</taxon>
        <taxon>Chytridiomycetes</taxon>
        <taxon>Spizellomycetales</taxon>
        <taxon>Spizellomycetaceae</taxon>
        <taxon>Spizellomyces</taxon>
    </lineage>
</organism>
<keyword evidence="3 6" id="KW-1133">Transmembrane helix</keyword>
<keyword evidence="8" id="KW-1185">Reference proteome</keyword>
<evidence type="ECO:0000256" key="2">
    <source>
        <dbReference type="ARBA" id="ARBA00022692"/>
    </source>
</evidence>
<feature type="transmembrane region" description="Helical" evidence="6">
    <location>
        <begin position="186"/>
        <end position="212"/>
    </location>
</feature>
<dbReference type="OMA" id="QEWLWWA"/>
<dbReference type="InParanoid" id="A0A0L0H7J4"/>
<protein>
    <submittedName>
        <fullName evidence="7">Uncharacterized protein</fullName>
    </submittedName>
</protein>
<dbReference type="OrthoDB" id="6428174at2759"/>
<feature type="transmembrane region" description="Helical" evidence="6">
    <location>
        <begin position="224"/>
        <end position="248"/>
    </location>
</feature>
<dbReference type="Proteomes" id="UP000053201">
    <property type="component" value="Unassembled WGS sequence"/>
</dbReference>
<gene>
    <name evidence="7" type="ORF">SPPG_07762</name>
</gene>
<evidence type="ECO:0000256" key="1">
    <source>
        <dbReference type="ARBA" id="ARBA00004141"/>
    </source>
</evidence>
<reference evidence="7 8" key="1">
    <citation type="submission" date="2009-08" db="EMBL/GenBank/DDBJ databases">
        <title>The Genome Sequence of Spizellomyces punctatus strain DAOM BR117.</title>
        <authorList>
            <consortium name="The Broad Institute Genome Sequencing Platform"/>
            <person name="Russ C."/>
            <person name="Cuomo C."/>
            <person name="Shea T."/>
            <person name="Young S.K."/>
            <person name="Zeng Q."/>
            <person name="Koehrsen M."/>
            <person name="Haas B."/>
            <person name="Borodovsky M."/>
            <person name="Guigo R."/>
            <person name="Alvarado L."/>
            <person name="Berlin A."/>
            <person name="Bochicchio J."/>
            <person name="Borenstein D."/>
            <person name="Chapman S."/>
            <person name="Chen Z."/>
            <person name="Engels R."/>
            <person name="Freedman E."/>
            <person name="Gellesch M."/>
            <person name="Goldberg J."/>
            <person name="Griggs A."/>
            <person name="Gujja S."/>
            <person name="Heiman D."/>
            <person name="Hepburn T."/>
            <person name="Howarth C."/>
            <person name="Jen D."/>
            <person name="Larson L."/>
            <person name="Lewis B."/>
            <person name="Mehta T."/>
            <person name="Park D."/>
            <person name="Pearson M."/>
            <person name="Roberts A."/>
            <person name="Saif S."/>
            <person name="Shenoy N."/>
            <person name="Sisk P."/>
            <person name="Stolte C."/>
            <person name="Sykes S."/>
            <person name="Thomson T."/>
            <person name="Walk T."/>
            <person name="White J."/>
            <person name="Yandava C."/>
            <person name="Burger G."/>
            <person name="Gray M.W."/>
            <person name="Holland P.W.H."/>
            <person name="King N."/>
            <person name="Lang F.B.F."/>
            <person name="Roger A.J."/>
            <person name="Ruiz-Trillo I."/>
            <person name="Lander E."/>
            <person name="Nusbaum C."/>
        </authorList>
    </citation>
    <scope>NUCLEOTIDE SEQUENCE [LARGE SCALE GENOMIC DNA]</scope>
    <source>
        <strain evidence="7 8">DAOM BR117</strain>
    </source>
</reference>
<evidence type="ECO:0000256" key="6">
    <source>
        <dbReference type="SAM" id="Phobius"/>
    </source>
</evidence>
<dbReference type="PANTHER" id="PTHR12570:SF92">
    <property type="entry name" value="SPICHTHYIN, ISOFORM B"/>
    <property type="match status" value="1"/>
</dbReference>
<dbReference type="RefSeq" id="XP_016604979.1">
    <property type="nucleotide sequence ID" value="XM_016755922.1"/>
</dbReference>
<dbReference type="VEuPathDB" id="FungiDB:SPPG_07762"/>
<feature type="transmembrane region" description="Helical" evidence="6">
    <location>
        <begin position="114"/>
        <end position="135"/>
    </location>
</feature>
<accession>A0A0L0H7J4</accession>
<dbReference type="PANTHER" id="PTHR12570">
    <property type="match status" value="1"/>
</dbReference>
<feature type="transmembrane region" description="Helical" evidence="6">
    <location>
        <begin position="155"/>
        <end position="174"/>
    </location>
</feature>
<evidence type="ECO:0000313" key="8">
    <source>
        <dbReference type="Proteomes" id="UP000053201"/>
    </source>
</evidence>
<feature type="region of interest" description="Disordered" evidence="5">
    <location>
        <begin position="331"/>
        <end position="383"/>
    </location>
</feature>
<dbReference type="InterPro" id="IPR008521">
    <property type="entry name" value="Mg_trans_NIPA"/>
</dbReference>
<evidence type="ECO:0000256" key="4">
    <source>
        <dbReference type="ARBA" id="ARBA00023136"/>
    </source>
</evidence>
<name>A0A0L0H7J4_SPIPD</name>
<dbReference type="GO" id="GO:0016020">
    <property type="term" value="C:membrane"/>
    <property type="evidence" value="ECO:0007669"/>
    <property type="project" value="UniProtKB-SubCell"/>
</dbReference>
<proteinExistence type="predicted"/>
<dbReference type="eggNOG" id="KOG2922">
    <property type="taxonomic scope" value="Eukaryota"/>
</dbReference>
<feature type="transmembrane region" description="Helical" evidence="6">
    <location>
        <begin position="86"/>
        <end position="107"/>
    </location>
</feature>
<sequence length="383" mass="40744">MAGGTASPTAPPWHKVVGITLALTSALFIGVSFVIKKKGLLNANTYSGNRPGEGHAYLKSVMWWTGMIMMLVGEICNMAAYAFSPAVLVTPLGALSVVISAILSSLILKERLSFSAKIGCFHCVLGATILVLHAPAGSSTTTLASFFNNVLTPGFLIWCGINVLVVCVLIFYLSPRWGLKHPIIPIAVCSLVGAFVVLATQGLGSAIVYTVSNPADAPALLRDWRLYLLIGFIILSGALQIHTLNVALNVFATAIVTPTYYVCFTTATLVGSAILFREFAVESAVAGATVGLGFLVIVGGVCLLFAFSRKERRREKLRSPSVPDLGLIEAGKREAEEDVDSESGESTMMDDAVVRSQRDRVVPETPPRLSLGGVATGSWWTPR</sequence>
<dbReference type="GO" id="GO:0015095">
    <property type="term" value="F:magnesium ion transmembrane transporter activity"/>
    <property type="evidence" value="ECO:0007669"/>
    <property type="project" value="InterPro"/>
</dbReference>
<keyword evidence="2 6" id="KW-0812">Transmembrane</keyword>
<feature type="transmembrane region" description="Helical" evidence="6">
    <location>
        <begin position="56"/>
        <end position="80"/>
    </location>
</feature>
<dbReference type="EMBL" id="KQ257466">
    <property type="protein sequence ID" value="KNC96939.1"/>
    <property type="molecule type" value="Genomic_DNA"/>
</dbReference>